<evidence type="ECO:0000256" key="4">
    <source>
        <dbReference type="ARBA" id="ARBA00022840"/>
    </source>
</evidence>
<dbReference type="AlphaFoldDB" id="A0A9X1KRJ7"/>
<dbReference type="GO" id="GO:0005524">
    <property type="term" value="F:ATP binding"/>
    <property type="evidence" value="ECO:0007669"/>
    <property type="project" value="UniProtKB-KW"/>
</dbReference>
<dbReference type="Gene3D" id="3.40.50.10330">
    <property type="entry name" value="Probable inorganic polyphosphate/atp-NAD kinase, domain 1"/>
    <property type="match status" value="1"/>
</dbReference>
<dbReference type="PANTHER" id="PTHR12358">
    <property type="entry name" value="SPHINGOSINE KINASE"/>
    <property type="match status" value="1"/>
</dbReference>
<dbReference type="SMART" id="SM00046">
    <property type="entry name" value="DAGKc"/>
    <property type="match status" value="1"/>
</dbReference>
<keyword evidence="1" id="KW-0808">Transferase</keyword>
<proteinExistence type="predicted"/>
<evidence type="ECO:0000313" key="7">
    <source>
        <dbReference type="Proteomes" id="UP001139366"/>
    </source>
</evidence>
<dbReference type="SUPFAM" id="SSF111331">
    <property type="entry name" value="NAD kinase/diacylglycerol kinase-like"/>
    <property type="match status" value="1"/>
</dbReference>
<evidence type="ECO:0000256" key="2">
    <source>
        <dbReference type="ARBA" id="ARBA00022741"/>
    </source>
</evidence>
<dbReference type="Proteomes" id="UP001139366">
    <property type="component" value="Unassembled WGS sequence"/>
</dbReference>
<reference evidence="6 7" key="1">
    <citation type="journal article" date="2023" name="Antonie Van Leeuwenhoek">
        <title>Flavobacterium potami sp. nov., a multi-metal resistance genes harbouring bacterium isolated from shallow river silt.</title>
        <authorList>
            <person name="Li S."/>
            <person name="Mao S."/>
            <person name="Mu W."/>
            <person name="Guo B."/>
            <person name="Li C."/>
            <person name="Zhu Q."/>
            <person name="Hou X."/>
            <person name="Zhao Y."/>
            <person name="Wei S."/>
            <person name="Liu H."/>
            <person name="Liu A."/>
        </authorList>
    </citation>
    <scope>NUCLEOTIDE SEQUENCE [LARGE SCALE GENOMIC DNA]</scope>
    <source>
        <strain evidence="6 7">17A</strain>
    </source>
</reference>
<dbReference type="RefSeq" id="WP_223709866.1">
    <property type="nucleotide sequence ID" value="NZ_JAINUY010000007.1"/>
</dbReference>
<comment type="caution">
    <text evidence="6">The sequence shown here is derived from an EMBL/GenBank/DDBJ whole genome shotgun (WGS) entry which is preliminary data.</text>
</comment>
<feature type="domain" description="DAGKc" evidence="5">
    <location>
        <begin position="1"/>
        <end position="130"/>
    </location>
</feature>
<gene>
    <name evidence="6" type="ORF">K6T82_19835</name>
</gene>
<evidence type="ECO:0000256" key="1">
    <source>
        <dbReference type="ARBA" id="ARBA00022679"/>
    </source>
</evidence>
<dbReference type="InterPro" id="IPR050187">
    <property type="entry name" value="Lipid_Phosphate_FormReg"/>
</dbReference>
<evidence type="ECO:0000256" key="3">
    <source>
        <dbReference type="ARBA" id="ARBA00022777"/>
    </source>
</evidence>
<dbReference type="Gene3D" id="2.60.200.40">
    <property type="match status" value="1"/>
</dbReference>
<dbReference type="InterPro" id="IPR017438">
    <property type="entry name" value="ATP-NAD_kinase_N"/>
</dbReference>
<dbReference type="InterPro" id="IPR001206">
    <property type="entry name" value="Diacylglycerol_kinase_cat_dom"/>
</dbReference>
<organism evidence="6 7">
    <name type="scientific">Flavobacterium potami</name>
    <dbReference type="NCBI Taxonomy" id="2872310"/>
    <lineage>
        <taxon>Bacteria</taxon>
        <taxon>Pseudomonadati</taxon>
        <taxon>Bacteroidota</taxon>
        <taxon>Flavobacteriia</taxon>
        <taxon>Flavobacteriales</taxon>
        <taxon>Flavobacteriaceae</taxon>
        <taxon>Flavobacterium</taxon>
    </lineage>
</organism>
<dbReference type="EMBL" id="JAINUY010000007">
    <property type="protein sequence ID" value="MBZ4037028.1"/>
    <property type="molecule type" value="Genomic_DNA"/>
</dbReference>
<dbReference type="PROSITE" id="PS50146">
    <property type="entry name" value="DAGK"/>
    <property type="match status" value="1"/>
</dbReference>
<keyword evidence="2" id="KW-0547">Nucleotide-binding</keyword>
<dbReference type="Pfam" id="PF00781">
    <property type="entry name" value="DAGK_cat"/>
    <property type="match status" value="1"/>
</dbReference>
<evidence type="ECO:0000259" key="5">
    <source>
        <dbReference type="PROSITE" id="PS50146"/>
    </source>
</evidence>
<dbReference type="GO" id="GO:0016301">
    <property type="term" value="F:kinase activity"/>
    <property type="evidence" value="ECO:0007669"/>
    <property type="project" value="UniProtKB-KW"/>
</dbReference>
<dbReference type="Pfam" id="PF19279">
    <property type="entry name" value="YegS_C"/>
    <property type="match status" value="1"/>
</dbReference>
<dbReference type="PANTHER" id="PTHR12358:SF106">
    <property type="entry name" value="LIPID KINASE YEGS"/>
    <property type="match status" value="1"/>
</dbReference>
<keyword evidence="3 6" id="KW-0418">Kinase</keyword>
<dbReference type="InterPro" id="IPR016064">
    <property type="entry name" value="NAD/diacylglycerol_kinase_sf"/>
</dbReference>
<protein>
    <submittedName>
        <fullName evidence="6">Diacylglycerol kinase</fullName>
    </submittedName>
</protein>
<keyword evidence="4" id="KW-0067">ATP-binding</keyword>
<keyword evidence="7" id="KW-1185">Reference proteome</keyword>
<accession>A0A9X1KRJ7</accession>
<name>A0A9X1KRJ7_9FLAO</name>
<dbReference type="InterPro" id="IPR045540">
    <property type="entry name" value="YegS/DAGK_C"/>
</dbReference>
<evidence type="ECO:0000313" key="6">
    <source>
        <dbReference type="EMBL" id="MBZ4037028.1"/>
    </source>
</evidence>
<sequence>MKKNILFVVNPISGDLDKSDLIGAVEEFATTNHFELEVYETTGKNDIKNIQSRFDEFKPERIIVAGGDGTIKMVAEAMEEHDVIIGILPAGSANGLSVDLNLPSGIEENLKIAFLSHYIEMDMICINGKKSIHLSDLGLNANLVKNYEQSDVRGFWGYALQAFTTLKESEEPFVATISANNEVVEHVARMIVIANSQKYGTGVIINPNGAMNDGKFELVILKSLDLILIGKIITGNMPIDSDDIVIISTDKAEIKTDYAVNFQIDGEYCGAQKSLEIHILHKQMKIAVP</sequence>
<dbReference type="GO" id="GO:0005886">
    <property type="term" value="C:plasma membrane"/>
    <property type="evidence" value="ECO:0007669"/>
    <property type="project" value="TreeGrafter"/>
</dbReference>